<dbReference type="Proteomes" id="UP000245670">
    <property type="component" value="Unassembled WGS sequence"/>
</dbReference>
<dbReference type="EMBL" id="QFFG01000001">
    <property type="protein sequence ID" value="PWG06759.1"/>
    <property type="molecule type" value="Genomic_DNA"/>
</dbReference>
<dbReference type="Gene3D" id="3.30.360.10">
    <property type="entry name" value="Dihydrodipicolinate Reductase, domain 2"/>
    <property type="match status" value="1"/>
</dbReference>
<evidence type="ECO:0000313" key="3">
    <source>
        <dbReference type="EMBL" id="PWG06759.1"/>
    </source>
</evidence>
<evidence type="ECO:0000259" key="2">
    <source>
        <dbReference type="Pfam" id="PF22725"/>
    </source>
</evidence>
<sequence>MNTIKWGIIGCGDVAEVKSGPAFQKVANSELIAVMRRNGTKAKDFAKRHKVPFFYDSVNDIINHKGINALYIATPPSTHLEIAKQCLAAGKFVYLEKPMTMNADEAKTLETFVKENHKIVVAHYRRNLPAFQKVKALLDANSIGKVYFADITILQSTTNNVIAKTDDNWRLNPETSGGGYFHDIAPHQIDLMLHYFGSIKTAEGFSTSILNNKVADIVNGIIEFENGIQFRGIWNFIAAEKDVKDECKIYGENGTITFSFYGEEVLLNISDKNNVFSFQNPAHVQQPLIEQTVNYFLGDRENPCTIKDGVEVMKILDTFTT</sequence>
<proteinExistence type="predicted"/>
<feature type="domain" description="Gfo/Idh/MocA-like oxidoreductase N-terminal" evidence="1">
    <location>
        <begin position="4"/>
        <end position="122"/>
    </location>
</feature>
<dbReference type="InterPro" id="IPR000683">
    <property type="entry name" value="Gfo/Idh/MocA-like_OxRdtase_N"/>
</dbReference>
<evidence type="ECO:0000259" key="1">
    <source>
        <dbReference type="Pfam" id="PF01408"/>
    </source>
</evidence>
<dbReference type="PANTHER" id="PTHR43249:SF1">
    <property type="entry name" value="D-GLUCOSIDE 3-DEHYDROGENASE"/>
    <property type="match status" value="1"/>
</dbReference>
<protein>
    <submittedName>
        <fullName evidence="3">Oxidoreductase</fullName>
    </submittedName>
</protein>
<dbReference type="InterPro" id="IPR052515">
    <property type="entry name" value="Gfo/Idh/MocA_Oxidoreductase"/>
</dbReference>
<dbReference type="Pfam" id="PF01408">
    <property type="entry name" value="GFO_IDH_MocA"/>
    <property type="match status" value="1"/>
</dbReference>
<keyword evidence="4" id="KW-1185">Reference proteome</keyword>
<dbReference type="Pfam" id="PF22725">
    <property type="entry name" value="GFO_IDH_MocA_C3"/>
    <property type="match status" value="1"/>
</dbReference>
<dbReference type="PANTHER" id="PTHR43249">
    <property type="entry name" value="UDP-N-ACETYL-2-AMINO-2-DEOXY-D-GLUCURONATE OXIDASE"/>
    <property type="match status" value="1"/>
</dbReference>
<dbReference type="InterPro" id="IPR055170">
    <property type="entry name" value="GFO_IDH_MocA-like_dom"/>
</dbReference>
<dbReference type="SUPFAM" id="SSF55347">
    <property type="entry name" value="Glyceraldehyde-3-phosphate dehydrogenase-like, C-terminal domain"/>
    <property type="match status" value="1"/>
</dbReference>
<name>A0A2U2JEJ7_9FLAO</name>
<accession>A0A2U2JEJ7</accession>
<dbReference type="InterPro" id="IPR036291">
    <property type="entry name" value="NAD(P)-bd_dom_sf"/>
</dbReference>
<gene>
    <name evidence="3" type="ORF">DIS07_02665</name>
</gene>
<organism evidence="3 4">
    <name type="scientific">Polaribacter aquimarinus</name>
    <dbReference type="NCBI Taxonomy" id="2100726"/>
    <lineage>
        <taxon>Bacteria</taxon>
        <taxon>Pseudomonadati</taxon>
        <taxon>Bacteroidota</taxon>
        <taxon>Flavobacteriia</taxon>
        <taxon>Flavobacteriales</taxon>
        <taxon>Flavobacteriaceae</taxon>
    </lineage>
</organism>
<dbReference type="GO" id="GO:0000166">
    <property type="term" value="F:nucleotide binding"/>
    <property type="evidence" value="ECO:0007669"/>
    <property type="project" value="InterPro"/>
</dbReference>
<evidence type="ECO:0000313" key="4">
    <source>
        <dbReference type="Proteomes" id="UP000245670"/>
    </source>
</evidence>
<dbReference type="SUPFAM" id="SSF51735">
    <property type="entry name" value="NAD(P)-binding Rossmann-fold domains"/>
    <property type="match status" value="1"/>
</dbReference>
<dbReference type="OrthoDB" id="9795543at2"/>
<dbReference type="Gene3D" id="3.40.50.720">
    <property type="entry name" value="NAD(P)-binding Rossmann-like Domain"/>
    <property type="match status" value="1"/>
</dbReference>
<feature type="domain" description="GFO/IDH/MocA-like oxidoreductase" evidence="2">
    <location>
        <begin position="131"/>
        <end position="256"/>
    </location>
</feature>
<dbReference type="AlphaFoldDB" id="A0A2U2JEJ7"/>
<comment type="caution">
    <text evidence="3">The sequence shown here is derived from an EMBL/GenBank/DDBJ whole genome shotgun (WGS) entry which is preliminary data.</text>
</comment>
<dbReference type="RefSeq" id="WP_109403667.1">
    <property type="nucleotide sequence ID" value="NZ_QFFG01000001.1"/>
</dbReference>
<reference evidence="3 4" key="1">
    <citation type="submission" date="2018-05" db="EMBL/GenBank/DDBJ databases">
        <title>Polaribacter aquimarinus sp. nov., isolated from sediment in a sediment of sea.</title>
        <authorList>
            <person name="Lu D."/>
        </authorList>
    </citation>
    <scope>NUCLEOTIDE SEQUENCE [LARGE SCALE GENOMIC DNA]</scope>
    <source>
        <strain evidence="3 4">ZY113</strain>
    </source>
</reference>